<dbReference type="EMBL" id="UOFE01000006">
    <property type="protein sequence ID" value="VAW50704.1"/>
    <property type="molecule type" value="Genomic_DNA"/>
</dbReference>
<dbReference type="CDD" id="cd24066">
    <property type="entry name" value="ASKHA_NBD_ROK_EcFRK-like"/>
    <property type="match status" value="1"/>
</dbReference>
<keyword evidence="1" id="KW-0418">Kinase</keyword>
<protein>
    <submittedName>
        <fullName evidence="1">Cryptic sugar kinase Mak</fullName>
    </submittedName>
</protein>
<dbReference type="InterPro" id="IPR049874">
    <property type="entry name" value="ROK_cs"/>
</dbReference>
<dbReference type="GO" id="GO:0004396">
    <property type="term" value="F:hexokinase activity"/>
    <property type="evidence" value="ECO:0007669"/>
    <property type="project" value="TreeGrafter"/>
</dbReference>
<dbReference type="AlphaFoldDB" id="A0A3B0X484"/>
<accession>A0A3B0X484</accession>
<evidence type="ECO:0000313" key="1">
    <source>
        <dbReference type="EMBL" id="VAW50704.1"/>
    </source>
</evidence>
<dbReference type="PANTHER" id="PTHR18964:SF174">
    <property type="entry name" value="D-ALLOSE KINASE-RELATED"/>
    <property type="match status" value="1"/>
</dbReference>
<dbReference type="PANTHER" id="PTHR18964">
    <property type="entry name" value="ROK (REPRESSOR, ORF, KINASE) FAMILY"/>
    <property type="match status" value="1"/>
</dbReference>
<dbReference type="Gene3D" id="3.30.420.40">
    <property type="match status" value="2"/>
</dbReference>
<reference evidence="1" key="1">
    <citation type="submission" date="2018-06" db="EMBL/GenBank/DDBJ databases">
        <authorList>
            <person name="Zhirakovskaya E."/>
        </authorList>
    </citation>
    <scope>NUCLEOTIDE SEQUENCE</scope>
</reference>
<organism evidence="1">
    <name type="scientific">hydrothermal vent metagenome</name>
    <dbReference type="NCBI Taxonomy" id="652676"/>
    <lineage>
        <taxon>unclassified sequences</taxon>
        <taxon>metagenomes</taxon>
        <taxon>ecological metagenomes</taxon>
    </lineage>
</organism>
<dbReference type="InterPro" id="IPR043129">
    <property type="entry name" value="ATPase_NBD"/>
</dbReference>
<sequence length="298" mass="32093">MRIGIDLGGTKIEGIALSKTGEELFRHRISTPQGDYQGTLQCIAELIRTIEDKLKEKGSIGICTPGALSSSTGLMRNSNSVCMNDKPVLTDLQDLLKKDIRIANDANCFALSEAVDGAAKDAPVVFGVIIGTGTGAGIVIDKKVLVGPNAIAGEWGHNPLPWPSDIELPGPDCYCGKSGCIETWLSGPGIVRDHELHNNVFLDAEMLDGKARFGDEEADETLRRYEDRMARSLAHVINILDPDAIVLGGGMGNIKRLYKNVPDIWGNYVFSNTVETKLLAPAYGDSSGVRGAAWLWNN</sequence>
<dbReference type="PROSITE" id="PS01125">
    <property type="entry name" value="ROK"/>
    <property type="match status" value="1"/>
</dbReference>
<gene>
    <name evidence="1" type="ORF">MNBD_GAMMA05-2632</name>
</gene>
<dbReference type="SUPFAM" id="SSF53067">
    <property type="entry name" value="Actin-like ATPase domain"/>
    <property type="match status" value="1"/>
</dbReference>
<dbReference type="Pfam" id="PF00480">
    <property type="entry name" value="ROK"/>
    <property type="match status" value="1"/>
</dbReference>
<dbReference type="InterPro" id="IPR000600">
    <property type="entry name" value="ROK"/>
</dbReference>
<name>A0A3B0X484_9ZZZZ</name>
<keyword evidence="1" id="KW-0808">Transferase</keyword>
<proteinExistence type="predicted"/>